<dbReference type="EMBL" id="CANHGI010000006">
    <property type="protein sequence ID" value="CAI5454058.1"/>
    <property type="molecule type" value="Genomic_DNA"/>
</dbReference>
<reference evidence="2" key="1">
    <citation type="submission" date="2022-11" db="EMBL/GenBank/DDBJ databases">
        <authorList>
            <person name="Kikuchi T."/>
        </authorList>
    </citation>
    <scope>NUCLEOTIDE SEQUENCE</scope>
    <source>
        <strain evidence="2">PS1010</strain>
    </source>
</reference>
<feature type="region of interest" description="Disordered" evidence="1">
    <location>
        <begin position="233"/>
        <end position="252"/>
    </location>
</feature>
<name>A0A9P1N7J6_9PELO</name>
<accession>A0A9P1N7J6</accession>
<feature type="region of interest" description="Disordered" evidence="1">
    <location>
        <begin position="111"/>
        <end position="219"/>
    </location>
</feature>
<sequence length="264" mass="29677">MSRYTSSYTPSSRYDRGDYSSSSYLSGSRRTPSTRSSTTSSTYTPRSYDSSTNPYSSYTSKYGDYSSSKYSSSAKKTMEDSTAPIVQDEVKELDYEIVPPTEVLQESQIEEFDEEKQVEPEVEEAEEDFEEQNVAEEVVDEEEQVEEEAEPEPEPIREPTPEPQVVKVQKVAPVDENRTPSPTVLNAKKLGGIPWPPKDEDEQIESKKNNNIDTENVPKKRVSDLIARFNQGKVDNEAKKNDSSYKSEYGAGTNVGKVATHNFA</sequence>
<feature type="compositionally biased region" description="Basic and acidic residues" evidence="1">
    <location>
        <begin position="204"/>
        <end position="219"/>
    </location>
</feature>
<feature type="compositionally biased region" description="Low complexity" evidence="1">
    <location>
        <begin position="19"/>
        <end position="75"/>
    </location>
</feature>
<feature type="compositionally biased region" description="Low complexity" evidence="1">
    <location>
        <begin position="163"/>
        <end position="172"/>
    </location>
</feature>
<organism evidence="2 3">
    <name type="scientific">Caenorhabditis angaria</name>
    <dbReference type="NCBI Taxonomy" id="860376"/>
    <lineage>
        <taxon>Eukaryota</taxon>
        <taxon>Metazoa</taxon>
        <taxon>Ecdysozoa</taxon>
        <taxon>Nematoda</taxon>
        <taxon>Chromadorea</taxon>
        <taxon>Rhabditida</taxon>
        <taxon>Rhabditina</taxon>
        <taxon>Rhabditomorpha</taxon>
        <taxon>Rhabditoidea</taxon>
        <taxon>Rhabditidae</taxon>
        <taxon>Peloderinae</taxon>
        <taxon>Caenorhabditis</taxon>
    </lineage>
</organism>
<feature type="region of interest" description="Disordered" evidence="1">
    <location>
        <begin position="1"/>
        <end position="87"/>
    </location>
</feature>
<gene>
    <name evidence="2" type="ORF">CAMP_LOCUS16695</name>
</gene>
<proteinExistence type="predicted"/>
<comment type="caution">
    <text evidence="2">The sequence shown here is derived from an EMBL/GenBank/DDBJ whole genome shotgun (WGS) entry which is preliminary data.</text>
</comment>
<evidence type="ECO:0000313" key="2">
    <source>
        <dbReference type="EMBL" id="CAI5454058.1"/>
    </source>
</evidence>
<feature type="compositionally biased region" description="Basic and acidic residues" evidence="1">
    <location>
        <begin position="234"/>
        <end position="245"/>
    </location>
</feature>
<evidence type="ECO:0000256" key="1">
    <source>
        <dbReference type="SAM" id="MobiDB-lite"/>
    </source>
</evidence>
<evidence type="ECO:0000313" key="3">
    <source>
        <dbReference type="Proteomes" id="UP001152747"/>
    </source>
</evidence>
<feature type="compositionally biased region" description="Acidic residues" evidence="1">
    <location>
        <begin position="111"/>
        <end position="153"/>
    </location>
</feature>
<dbReference type="Proteomes" id="UP001152747">
    <property type="component" value="Unassembled WGS sequence"/>
</dbReference>
<dbReference type="AlphaFoldDB" id="A0A9P1N7J6"/>
<keyword evidence="3" id="KW-1185">Reference proteome</keyword>
<protein>
    <submittedName>
        <fullName evidence="2">Uncharacterized protein</fullName>
    </submittedName>
</protein>
<dbReference type="OrthoDB" id="5852206at2759"/>
<feature type="compositionally biased region" description="Low complexity" evidence="1">
    <location>
        <begin position="1"/>
        <end position="12"/>
    </location>
</feature>